<sequence>MDQPRKTRAVGEASKPENLSQIQQPPSTNPSSSIPSSPTPPAPSLSPNPSQKLHPIQNLQGNSLMRPSSIGSPGVQSTGAAQ</sequence>
<comment type="caution">
    <text evidence="2">The sequence shown here is derived from an EMBL/GenBank/DDBJ whole genome shotgun (WGS) entry which is preliminary data.</text>
</comment>
<protein>
    <submittedName>
        <fullName evidence="2">Uncharacterized protein</fullName>
    </submittedName>
</protein>
<feature type="compositionally biased region" description="Low complexity" evidence="1">
    <location>
        <begin position="20"/>
        <end position="36"/>
    </location>
</feature>
<reference evidence="2" key="1">
    <citation type="submission" date="2019-12" db="EMBL/GenBank/DDBJ databases">
        <title>Genome sequencing and annotation of Brassica cretica.</title>
        <authorList>
            <person name="Studholme D.J."/>
            <person name="Sarris P.F."/>
        </authorList>
    </citation>
    <scope>NUCLEOTIDE SEQUENCE</scope>
    <source>
        <strain evidence="2">PFS-102/07</strain>
        <tissue evidence="2">Leaf</tissue>
    </source>
</reference>
<evidence type="ECO:0000256" key="1">
    <source>
        <dbReference type="SAM" id="MobiDB-lite"/>
    </source>
</evidence>
<dbReference type="AlphaFoldDB" id="A0A8S9JU25"/>
<feature type="compositionally biased region" description="Pro residues" evidence="1">
    <location>
        <begin position="37"/>
        <end position="46"/>
    </location>
</feature>
<accession>A0A8S9JU25</accession>
<feature type="compositionally biased region" description="Polar residues" evidence="1">
    <location>
        <begin position="57"/>
        <end position="82"/>
    </location>
</feature>
<name>A0A8S9JU25_BRACR</name>
<evidence type="ECO:0000313" key="2">
    <source>
        <dbReference type="EMBL" id="KAF2585218.1"/>
    </source>
</evidence>
<organism evidence="2">
    <name type="scientific">Brassica cretica</name>
    <name type="common">Mustard</name>
    <dbReference type="NCBI Taxonomy" id="69181"/>
    <lineage>
        <taxon>Eukaryota</taxon>
        <taxon>Viridiplantae</taxon>
        <taxon>Streptophyta</taxon>
        <taxon>Embryophyta</taxon>
        <taxon>Tracheophyta</taxon>
        <taxon>Spermatophyta</taxon>
        <taxon>Magnoliopsida</taxon>
        <taxon>eudicotyledons</taxon>
        <taxon>Gunneridae</taxon>
        <taxon>Pentapetalae</taxon>
        <taxon>rosids</taxon>
        <taxon>malvids</taxon>
        <taxon>Brassicales</taxon>
        <taxon>Brassicaceae</taxon>
        <taxon>Brassiceae</taxon>
        <taxon>Brassica</taxon>
    </lineage>
</organism>
<feature type="region of interest" description="Disordered" evidence="1">
    <location>
        <begin position="1"/>
        <end position="82"/>
    </location>
</feature>
<proteinExistence type="predicted"/>
<gene>
    <name evidence="2" type="ORF">F2Q70_00037553</name>
</gene>
<dbReference type="EMBL" id="QGKY02000246">
    <property type="protein sequence ID" value="KAF2585218.1"/>
    <property type="molecule type" value="Genomic_DNA"/>
</dbReference>